<accession>U6MYZ3</accession>
<dbReference type="VEuPathDB" id="ToxoDB:ENH_00050540"/>
<dbReference type="GeneID" id="25475202"/>
<sequence length="381" mass="42585">MIVLCWFLHHNEYNGMRIEELEALALMEGVEQNSLWQGCKRPDSAAEEQFAFVCVPSVAFCEAIMKRSLLIKAFVEVWASGATYEAILKEIKENKMDTFRKWICKDRTWAFRVDAFGKCLSSDEQRQRMNFFASLFEGNEKVNLSDPDTTLVVAEGHVSADCVVLDPFVGTGGLLIAASHYGAFCIGSDIDIRVLKGYGVSYLNPHLDFKEKRTDVFRNFDEYGLKRPEIIRCDNAAWVWRLPYEERADETAQSSLGSSGEKTVVHGVQAAYLSRNVEGGKPWVDCIMTDPPRLTYIPPTVTYNSRAVVSDLLSLSSRLLVDGGRLVFLMPVELSSARDDIGCLHHSDLDLIATSFQALSGGMGRVLVTMQRRPRKSAGGL</sequence>
<dbReference type="RefSeq" id="XP_013436730.1">
    <property type="nucleotide sequence ID" value="XM_013581276.1"/>
</dbReference>
<evidence type="ECO:0000313" key="5">
    <source>
        <dbReference type="Proteomes" id="UP000030754"/>
    </source>
</evidence>
<dbReference type="Proteomes" id="UP000030754">
    <property type="component" value="Unassembled WGS sequence"/>
</dbReference>
<dbReference type="PANTHER" id="PTHR13370">
    <property type="entry name" value="RNA METHYLASE-RELATED"/>
    <property type="match status" value="1"/>
</dbReference>
<reference evidence="4" key="1">
    <citation type="submission" date="2013-10" db="EMBL/GenBank/DDBJ databases">
        <title>Genomic analysis of the causative agents of coccidiosis in chickens.</title>
        <authorList>
            <person name="Reid A.J."/>
            <person name="Blake D."/>
            <person name="Billington K."/>
            <person name="Browne H."/>
            <person name="Dunn M."/>
            <person name="Hung S."/>
            <person name="Kawahara F."/>
            <person name="Miranda-Saavedra D."/>
            <person name="Mourier T."/>
            <person name="Nagra H."/>
            <person name="Otto T.D."/>
            <person name="Rawlings N."/>
            <person name="Sanchez A."/>
            <person name="Sanders M."/>
            <person name="Subramaniam C."/>
            <person name="Tay Y."/>
            <person name="Dear P."/>
            <person name="Doerig C."/>
            <person name="Gruber A."/>
            <person name="Parkinson J."/>
            <person name="Shirley M."/>
            <person name="Wan K.L."/>
            <person name="Berriman M."/>
            <person name="Tomley F."/>
            <person name="Pain A."/>
        </authorList>
    </citation>
    <scope>NUCLEOTIDE SEQUENCE [LARGE SCALE GENOMIC DNA]</scope>
    <source>
        <strain evidence="4">Houghton</strain>
    </source>
</reference>
<evidence type="ECO:0000256" key="2">
    <source>
        <dbReference type="ARBA" id="ARBA00022679"/>
    </source>
</evidence>
<dbReference type="OrthoDB" id="296065at2759"/>
<proteinExistence type="predicted"/>
<dbReference type="GO" id="GO:0032259">
    <property type="term" value="P:methylation"/>
    <property type="evidence" value="ECO:0007669"/>
    <property type="project" value="UniProtKB-KW"/>
</dbReference>
<keyword evidence="2" id="KW-0808">Transferase</keyword>
<dbReference type="Pfam" id="PF25904">
    <property type="entry name" value="Tmrp11_N"/>
    <property type="match status" value="1"/>
</dbReference>
<dbReference type="InterPro" id="IPR029063">
    <property type="entry name" value="SAM-dependent_MTases_sf"/>
</dbReference>
<dbReference type="Gene3D" id="3.40.50.150">
    <property type="entry name" value="Vaccinia Virus protein VP39"/>
    <property type="match status" value="1"/>
</dbReference>
<dbReference type="GO" id="GO:0005737">
    <property type="term" value="C:cytoplasm"/>
    <property type="evidence" value="ECO:0007669"/>
    <property type="project" value="TreeGrafter"/>
</dbReference>
<feature type="domain" description="tRNA (guanine(10)-N(2))-methyltransferase TRMT11 N-terminal" evidence="3">
    <location>
        <begin position="11"/>
        <end position="157"/>
    </location>
</feature>
<evidence type="ECO:0000313" key="4">
    <source>
        <dbReference type="EMBL" id="CDJ68263.1"/>
    </source>
</evidence>
<gene>
    <name evidence="4" type="ORF">ENH_00050540</name>
</gene>
<name>U6MYZ3_9EIME</name>
<keyword evidence="5" id="KW-1185">Reference proteome</keyword>
<protein>
    <recommendedName>
        <fullName evidence="3">tRNA (guanine(10)-N(2))-methyltransferase TRMT11 N-terminal domain-containing protein</fullName>
    </recommendedName>
</protein>
<reference evidence="4" key="2">
    <citation type="submission" date="2013-10" db="EMBL/GenBank/DDBJ databases">
        <authorList>
            <person name="Aslett M."/>
        </authorList>
    </citation>
    <scope>NUCLEOTIDE SEQUENCE [LARGE SCALE GENOMIC DNA]</scope>
    <source>
        <strain evidence="4">Houghton</strain>
    </source>
</reference>
<dbReference type="AlphaFoldDB" id="U6MYZ3"/>
<dbReference type="InterPro" id="IPR059073">
    <property type="entry name" value="TRMT11_N"/>
</dbReference>
<dbReference type="PANTHER" id="PTHR13370:SF3">
    <property type="entry name" value="TRNA (GUANINE(10)-N2)-METHYLTRANSFERASE HOMOLOG"/>
    <property type="match status" value="1"/>
</dbReference>
<evidence type="ECO:0000256" key="1">
    <source>
        <dbReference type="ARBA" id="ARBA00022603"/>
    </source>
</evidence>
<organism evidence="4 5">
    <name type="scientific">Eimeria necatrix</name>
    <dbReference type="NCBI Taxonomy" id="51315"/>
    <lineage>
        <taxon>Eukaryota</taxon>
        <taxon>Sar</taxon>
        <taxon>Alveolata</taxon>
        <taxon>Apicomplexa</taxon>
        <taxon>Conoidasida</taxon>
        <taxon>Coccidia</taxon>
        <taxon>Eucoccidiorida</taxon>
        <taxon>Eimeriorina</taxon>
        <taxon>Eimeriidae</taxon>
        <taxon>Eimeria</taxon>
    </lineage>
</organism>
<dbReference type="EMBL" id="HG725520">
    <property type="protein sequence ID" value="CDJ68263.1"/>
    <property type="molecule type" value="Genomic_DNA"/>
</dbReference>
<dbReference type="PIRSF" id="PIRSF017259">
    <property type="entry name" value="tRNA_mtfrase_TRM11"/>
    <property type="match status" value="1"/>
</dbReference>
<keyword evidence="1" id="KW-0489">Methyltransferase</keyword>
<evidence type="ECO:0000259" key="3">
    <source>
        <dbReference type="Pfam" id="PF25904"/>
    </source>
</evidence>
<dbReference type="SUPFAM" id="SSF53335">
    <property type="entry name" value="S-adenosyl-L-methionine-dependent methyltransferases"/>
    <property type="match status" value="1"/>
</dbReference>
<dbReference type="PRINTS" id="PR00507">
    <property type="entry name" value="N12N6MTFRASE"/>
</dbReference>
<dbReference type="GO" id="GO:0008168">
    <property type="term" value="F:methyltransferase activity"/>
    <property type="evidence" value="ECO:0007669"/>
    <property type="project" value="UniProtKB-KW"/>
</dbReference>